<keyword evidence="1" id="KW-0812">Transmembrane</keyword>
<gene>
    <name evidence="3" type="ORF">HYG79_02060</name>
</gene>
<dbReference type="Pfam" id="PF10099">
    <property type="entry name" value="RskA_C"/>
    <property type="match status" value="1"/>
</dbReference>
<evidence type="ECO:0000259" key="2">
    <source>
        <dbReference type="Pfam" id="PF10099"/>
    </source>
</evidence>
<dbReference type="GO" id="GO:0016989">
    <property type="term" value="F:sigma factor antagonist activity"/>
    <property type="evidence" value="ECO:0007669"/>
    <property type="project" value="TreeGrafter"/>
</dbReference>
<feature type="transmembrane region" description="Helical" evidence="1">
    <location>
        <begin position="90"/>
        <end position="112"/>
    </location>
</feature>
<dbReference type="PANTHER" id="PTHR37461:SF1">
    <property type="entry name" value="ANTI-SIGMA-K FACTOR RSKA"/>
    <property type="match status" value="1"/>
</dbReference>
<dbReference type="EMBL" id="CP058595">
    <property type="protein sequence ID" value="QLG44179.1"/>
    <property type="molecule type" value="Genomic_DNA"/>
</dbReference>
<dbReference type="InterPro" id="IPR051474">
    <property type="entry name" value="Anti-sigma-K/W_factor"/>
</dbReference>
<dbReference type="Proteomes" id="UP000509302">
    <property type="component" value="Chromosome"/>
</dbReference>
<accession>A0A7H9AL34</accession>
<dbReference type="AlphaFoldDB" id="A0A7H9AL34"/>
<evidence type="ECO:0000313" key="4">
    <source>
        <dbReference type="Proteomes" id="UP000509302"/>
    </source>
</evidence>
<evidence type="ECO:0000256" key="1">
    <source>
        <dbReference type="SAM" id="Phobius"/>
    </source>
</evidence>
<proteinExistence type="predicted"/>
<evidence type="ECO:0000313" key="3">
    <source>
        <dbReference type="EMBL" id="QLG44179.1"/>
    </source>
</evidence>
<keyword evidence="1" id="KW-0472">Membrane</keyword>
<sequence>MDKNKIIEEGLLQLYLLGELSIEQHSMVENAIENDTELAQLYRALEDNFERMAFENAIEPPSTIKIALKNTLGPNPNAPQSKPTTKKKVLTARLAVAASLAALFGLSSFWFYTKWQDTEQNLQVLQKETLNLQDRLALIEKDYKSTQNKYNVINNPNVIPLLLKGDQSRAVAYVNHTTKEVVLNPQGLPKLESDKTYQMWADVDGEMINMGIVPTDKELVTLRYIDKAESLNITIEPAGGNDHATVENLVSNIIL</sequence>
<dbReference type="GO" id="GO:0006417">
    <property type="term" value="P:regulation of translation"/>
    <property type="evidence" value="ECO:0007669"/>
    <property type="project" value="TreeGrafter"/>
</dbReference>
<dbReference type="GO" id="GO:0005886">
    <property type="term" value="C:plasma membrane"/>
    <property type="evidence" value="ECO:0007669"/>
    <property type="project" value="InterPro"/>
</dbReference>
<keyword evidence="4" id="KW-1185">Reference proteome</keyword>
<keyword evidence="1" id="KW-1133">Transmembrane helix</keyword>
<reference evidence="3 4" key="1">
    <citation type="journal article" date="2006" name="Int. J. Syst. Evol. Microbiol.">
        <title>Costertonia aggregata gen. nov., sp. nov., a mesophilic marine bacterium of the family Flavobacteriaceae, isolated from a mature biofilm.</title>
        <authorList>
            <person name="Kwon K.K."/>
            <person name="Lee Y.K."/>
            <person name="Lee H.K."/>
        </authorList>
    </citation>
    <scope>NUCLEOTIDE SEQUENCE [LARGE SCALE GENOMIC DNA]</scope>
    <source>
        <strain evidence="3 4">KCCM 42265</strain>
    </source>
</reference>
<feature type="domain" description="Anti-sigma K factor RskA C-terminal" evidence="2">
    <location>
        <begin position="95"/>
        <end position="245"/>
    </location>
</feature>
<dbReference type="RefSeq" id="WP_179240515.1">
    <property type="nucleotide sequence ID" value="NZ_CP058595.1"/>
</dbReference>
<organism evidence="3 4">
    <name type="scientific">Costertonia aggregata</name>
    <dbReference type="NCBI Taxonomy" id="343403"/>
    <lineage>
        <taxon>Bacteria</taxon>
        <taxon>Pseudomonadati</taxon>
        <taxon>Bacteroidota</taxon>
        <taxon>Flavobacteriia</taxon>
        <taxon>Flavobacteriales</taxon>
        <taxon>Flavobacteriaceae</taxon>
        <taxon>Costertonia</taxon>
    </lineage>
</organism>
<name>A0A7H9AL34_9FLAO</name>
<dbReference type="InterPro" id="IPR018764">
    <property type="entry name" value="RskA_C"/>
</dbReference>
<protein>
    <submittedName>
        <fullName evidence="3">Anti-sigma factor</fullName>
    </submittedName>
</protein>
<dbReference type="KEGG" id="cagg:HYG79_02060"/>
<dbReference type="PANTHER" id="PTHR37461">
    <property type="entry name" value="ANTI-SIGMA-K FACTOR RSKA"/>
    <property type="match status" value="1"/>
</dbReference>